<keyword evidence="2" id="KW-1185">Reference proteome</keyword>
<dbReference type="RefSeq" id="WP_345036860.1">
    <property type="nucleotide sequence ID" value="NZ_BAABED010000001.1"/>
</dbReference>
<gene>
    <name evidence="1" type="ORF">ACFFPI_23400</name>
</gene>
<comment type="caution">
    <text evidence="1">The sequence shown here is derived from an EMBL/GenBank/DDBJ whole genome shotgun (WGS) entry which is preliminary data.</text>
</comment>
<reference evidence="1 2" key="1">
    <citation type="submission" date="2024-09" db="EMBL/GenBank/DDBJ databases">
        <authorList>
            <person name="Sun Q."/>
            <person name="Mori K."/>
        </authorList>
    </citation>
    <scope>NUCLEOTIDE SEQUENCE [LARGE SCALE GENOMIC DNA]</scope>
    <source>
        <strain evidence="1 2">JCM 13519</strain>
    </source>
</reference>
<dbReference type="EMBL" id="JBHMBH010000077">
    <property type="protein sequence ID" value="MFB9717046.1"/>
    <property type="molecule type" value="Genomic_DNA"/>
</dbReference>
<accession>A0ABV5UXU9</accession>
<evidence type="ECO:0000313" key="1">
    <source>
        <dbReference type="EMBL" id="MFB9717046.1"/>
    </source>
</evidence>
<dbReference type="Proteomes" id="UP001589536">
    <property type="component" value="Unassembled WGS sequence"/>
</dbReference>
<organism evidence="1 2">
    <name type="scientific">Arthrobacter methylotrophus</name>
    <dbReference type="NCBI Taxonomy" id="121291"/>
    <lineage>
        <taxon>Bacteria</taxon>
        <taxon>Bacillati</taxon>
        <taxon>Actinomycetota</taxon>
        <taxon>Actinomycetes</taxon>
        <taxon>Micrococcales</taxon>
        <taxon>Micrococcaceae</taxon>
        <taxon>Arthrobacter</taxon>
    </lineage>
</organism>
<protein>
    <submittedName>
        <fullName evidence="1">Uncharacterized protein</fullName>
    </submittedName>
</protein>
<evidence type="ECO:0000313" key="2">
    <source>
        <dbReference type="Proteomes" id="UP001589536"/>
    </source>
</evidence>
<name>A0ABV5UXU9_9MICC</name>
<sequence length="77" mass="8342">MTIQTASDHLAIAVQTRTELDGALDRALEILKPVAVLEGVGILVTRLSPGRYEARLNAELPPGMTRESWGTSSDEPR</sequence>
<proteinExistence type="predicted"/>